<dbReference type="EMBL" id="JARBHB010000009">
    <property type="protein sequence ID" value="KAJ8875015.1"/>
    <property type="molecule type" value="Genomic_DNA"/>
</dbReference>
<feature type="compositionally biased region" description="Basic and acidic residues" evidence="1">
    <location>
        <begin position="16"/>
        <end position="25"/>
    </location>
</feature>
<keyword evidence="2" id="KW-1133">Transmembrane helix</keyword>
<evidence type="ECO:0000256" key="2">
    <source>
        <dbReference type="SAM" id="Phobius"/>
    </source>
</evidence>
<accession>A0ABQ9GSL3</accession>
<name>A0ABQ9GSL3_9NEOP</name>
<keyword evidence="2" id="KW-0812">Transmembrane</keyword>
<feature type="transmembrane region" description="Helical" evidence="2">
    <location>
        <begin position="659"/>
        <end position="685"/>
    </location>
</feature>
<reference evidence="3 4" key="1">
    <citation type="submission" date="2023-02" db="EMBL/GenBank/DDBJ databases">
        <title>LHISI_Scaffold_Assembly.</title>
        <authorList>
            <person name="Stuart O.P."/>
            <person name="Cleave R."/>
            <person name="Magrath M.J.L."/>
            <person name="Mikheyev A.S."/>
        </authorList>
    </citation>
    <scope>NUCLEOTIDE SEQUENCE [LARGE SCALE GENOMIC DNA]</scope>
    <source>
        <strain evidence="3">Daus_M_001</strain>
        <tissue evidence="3">Leg muscle</tissue>
    </source>
</reference>
<evidence type="ECO:0000313" key="3">
    <source>
        <dbReference type="EMBL" id="KAJ8875015.1"/>
    </source>
</evidence>
<sequence length="776" mass="86535">MAEESEQLLHHTLGTAKREHERSAERAEDNYSYQCVVRGRGGVVVRPLSFTRRSDHSPLTQAYRARFPPRLSHVGIVPDNAAGRRVLSGISHLPCPCIPAPLHTQLTPPLSALKTSLLRAAWTHKPKEMDWRLCQNIMGVVWKRTLTAKGMGRSIAGFGDHHVVTNTAILDTDYHDLDPITLNNLENKKSEKKRCKEAEVIRDDVSFTAAVVKLSISADLPTAYNIRPLEIRGHVEQVEQLKIDRRIGIAVLIAAMIVFAVMIAVLIVFVVLIAVLIGVLIVIAVLSAGSDHASPLVDAQHGLCTEQCSTTTGHHHPSQLVVVASDIGDNKLALMQVHGSMIVHAVELEHRVPIQSLALKAMVHLMRVAMSSLLLTRLSASNTGEVGGGGKLEAGGSRVYTIENLRFRGRSGGVVRLLASHLCEHGSIPNRVIPGFSHVGIVPDDVVGRRVFSEISHSPPPGHSLRRCSLLISTTLVALKTSLLSAAQISSLARTVIRTGDEGNIDSDERERDEMREIQRTNEKKKKRDDGRNNVRGKSERDGMREREREREIKERKMECETREKEGLQSRRLGQQPTRVEYKYFRRSGLFKIEEHSHAAETKKCPKIYIYRKEQAKEEEEEEEEESKTQINVNIGFGCVGGHGRLFGVNTSTLTRSDALMYILHFPAPLHSIIWGFMGITGLLLRRYFQPRIMSVLLRKVLISDPVDDACVRLLQEHGIEATCKYRLPKEELAKEIKIQTRQLMGSKNVKIDFPPATAACNNDVTCSPRFVVCIY</sequence>
<evidence type="ECO:0000256" key="1">
    <source>
        <dbReference type="SAM" id="MobiDB-lite"/>
    </source>
</evidence>
<dbReference type="Proteomes" id="UP001159363">
    <property type="component" value="Chromosome 8"/>
</dbReference>
<comment type="caution">
    <text evidence="3">The sequence shown here is derived from an EMBL/GenBank/DDBJ whole genome shotgun (WGS) entry which is preliminary data.</text>
</comment>
<feature type="compositionally biased region" description="Basic and acidic residues" evidence="1">
    <location>
        <begin position="507"/>
        <end position="554"/>
    </location>
</feature>
<feature type="transmembrane region" description="Helical" evidence="2">
    <location>
        <begin position="250"/>
        <end position="283"/>
    </location>
</feature>
<gene>
    <name evidence="3" type="ORF">PR048_022905</name>
</gene>
<protein>
    <submittedName>
        <fullName evidence="3">Uncharacterized protein</fullName>
    </submittedName>
</protein>
<proteinExistence type="predicted"/>
<feature type="region of interest" description="Disordered" evidence="1">
    <location>
        <begin position="1"/>
        <end position="25"/>
    </location>
</feature>
<evidence type="ECO:0000313" key="4">
    <source>
        <dbReference type="Proteomes" id="UP001159363"/>
    </source>
</evidence>
<feature type="region of interest" description="Disordered" evidence="1">
    <location>
        <begin position="502"/>
        <end position="554"/>
    </location>
</feature>
<organism evidence="3 4">
    <name type="scientific">Dryococelus australis</name>
    <dbReference type="NCBI Taxonomy" id="614101"/>
    <lineage>
        <taxon>Eukaryota</taxon>
        <taxon>Metazoa</taxon>
        <taxon>Ecdysozoa</taxon>
        <taxon>Arthropoda</taxon>
        <taxon>Hexapoda</taxon>
        <taxon>Insecta</taxon>
        <taxon>Pterygota</taxon>
        <taxon>Neoptera</taxon>
        <taxon>Polyneoptera</taxon>
        <taxon>Phasmatodea</taxon>
        <taxon>Verophasmatodea</taxon>
        <taxon>Anareolatae</taxon>
        <taxon>Phasmatidae</taxon>
        <taxon>Eurycanthinae</taxon>
        <taxon>Dryococelus</taxon>
    </lineage>
</organism>
<keyword evidence="4" id="KW-1185">Reference proteome</keyword>
<keyword evidence="2" id="KW-0472">Membrane</keyword>